<dbReference type="EMBL" id="BIFR01000001">
    <property type="protein sequence ID" value="GCE10452.1"/>
    <property type="molecule type" value="Genomic_DNA"/>
</dbReference>
<proteinExistence type="predicted"/>
<feature type="compositionally biased region" description="Low complexity" evidence="1">
    <location>
        <begin position="21"/>
        <end position="34"/>
    </location>
</feature>
<evidence type="ECO:0000256" key="1">
    <source>
        <dbReference type="SAM" id="MobiDB-lite"/>
    </source>
</evidence>
<reference evidence="3" key="1">
    <citation type="submission" date="2018-12" db="EMBL/GenBank/DDBJ databases">
        <title>Tengunoibacter tsumagoiensis gen. nov., sp. nov., Dictyobacter kobayashii sp. nov., D. alpinus sp. nov., and D. joshuensis sp. nov. and description of Dictyobacteraceae fam. nov. within the order Ktedonobacterales isolated from Tengu-no-mugimeshi.</title>
        <authorList>
            <person name="Wang C.M."/>
            <person name="Zheng Y."/>
            <person name="Sakai Y."/>
            <person name="Toyoda A."/>
            <person name="Minakuchi Y."/>
            <person name="Abe K."/>
            <person name="Yokota A."/>
            <person name="Yabe S."/>
        </authorList>
    </citation>
    <scope>NUCLEOTIDE SEQUENCE [LARGE SCALE GENOMIC DNA]</scope>
    <source>
        <strain evidence="3">Uno3</strain>
    </source>
</reference>
<dbReference type="RefSeq" id="WP_126578053.1">
    <property type="nucleotide sequence ID" value="NZ_BIFR01000001.1"/>
</dbReference>
<feature type="compositionally biased region" description="Basic and acidic residues" evidence="1">
    <location>
        <begin position="69"/>
        <end position="78"/>
    </location>
</feature>
<organism evidence="2 3">
    <name type="scientific">Tengunoibacter tsumagoiensis</name>
    <dbReference type="NCBI Taxonomy" id="2014871"/>
    <lineage>
        <taxon>Bacteria</taxon>
        <taxon>Bacillati</taxon>
        <taxon>Chloroflexota</taxon>
        <taxon>Ktedonobacteria</taxon>
        <taxon>Ktedonobacterales</taxon>
        <taxon>Dictyobacteraceae</taxon>
        <taxon>Tengunoibacter</taxon>
    </lineage>
</organism>
<evidence type="ECO:0000313" key="2">
    <source>
        <dbReference type="EMBL" id="GCE10452.1"/>
    </source>
</evidence>
<comment type="caution">
    <text evidence="2">The sequence shown here is derived from an EMBL/GenBank/DDBJ whole genome shotgun (WGS) entry which is preliminary data.</text>
</comment>
<dbReference type="AlphaFoldDB" id="A0A401ZUI2"/>
<sequence length="78" mass="8859">MSEQSEKAKQPEKAIEMDVYGQQGNQGMYGQGQYDSEGNPDPLGKQAQEIYPDEAVKPVTPEVEQLEIQQKKKEHHQE</sequence>
<accession>A0A401ZUI2</accession>
<dbReference type="Proteomes" id="UP000287352">
    <property type="component" value="Unassembled WGS sequence"/>
</dbReference>
<keyword evidence="3" id="KW-1185">Reference proteome</keyword>
<gene>
    <name evidence="2" type="ORF">KTT_03110</name>
</gene>
<name>A0A401ZUI2_9CHLR</name>
<feature type="region of interest" description="Disordered" evidence="1">
    <location>
        <begin position="21"/>
        <end position="78"/>
    </location>
</feature>
<protein>
    <submittedName>
        <fullName evidence="2">Uncharacterized protein</fullName>
    </submittedName>
</protein>
<evidence type="ECO:0000313" key="3">
    <source>
        <dbReference type="Proteomes" id="UP000287352"/>
    </source>
</evidence>